<protein>
    <submittedName>
        <fullName evidence="1">Uncharacterized protein</fullName>
    </submittedName>
</protein>
<evidence type="ECO:0000313" key="1">
    <source>
        <dbReference type="EMBL" id="KAF5858705.1"/>
    </source>
</evidence>
<keyword evidence="2" id="KW-1185">Reference proteome</keyword>
<evidence type="ECO:0000313" key="2">
    <source>
        <dbReference type="Proteomes" id="UP000541154"/>
    </source>
</evidence>
<accession>A0A8H6E569</accession>
<dbReference type="EMBL" id="SPNV01000194">
    <property type="protein sequence ID" value="KAF5858705.1"/>
    <property type="molecule type" value="Genomic_DNA"/>
</dbReference>
<gene>
    <name evidence="1" type="ORF">ETB97_003873</name>
</gene>
<sequence>MDDGTGVPDEWILTLAVSTVPHCILSWALPPIWNDLEFEGKNYIVDMKRRLAGNLRRTGPRRYSLVQGRNLPTARPLGGLQRLQKWSIVAPEPRRERVSKLSI</sequence>
<organism evidence="1 2">
    <name type="scientific">Petromyces alliaceus</name>
    <name type="common">Aspergillus alliaceus</name>
    <dbReference type="NCBI Taxonomy" id="209559"/>
    <lineage>
        <taxon>Eukaryota</taxon>
        <taxon>Fungi</taxon>
        <taxon>Dikarya</taxon>
        <taxon>Ascomycota</taxon>
        <taxon>Pezizomycotina</taxon>
        <taxon>Eurotiomycetes</taxon>
        <taxon>Eurotiomycetidae</taxon>
        <taxon>Eurotiales</taxon>
        <taxon>Aspergillaceae</taxon>
        <taxon>Aspergillus</taxon>
        <taxon>Aspergillus subgen. Circumdati</taxon>
    </lineage>
</organism>
<proteinExistence type="predicted"/>
<dbReference type="Proteomes" id="UP000541154">
    <property type="component" value="Unassembled WGS sequence"/>
</dbReference>
<comment type="caution">
    <text evidence="1">The sequence shown here is derived from an EMBL/GenBank/DDBJ whole genome shotgun (WGS) entry which is preliminary data.</text>
</comment>
<reference evidence="1 2" key="1">
    <citation type="submission" date="2019-04" db="EMBL/GenBank/DDBJ databases">
        <title>Aspergillus burnettii sp. nov., novel species from soil in southeast Queensland.</title>
        <authorList>
            <person name="Gilchrist C.L.M."/>
            <person name="Pitt J.I."/>
            <person name="Lange L."/>
            <person name="Lacey H.J."/>
            <person name="Vuong D."/>
            <person name="Midgley D.J."/>
            <person name="Greenfield P."/>
            <person name="Bradbury M."/>
            <person name="Lacey E."/>
            <person name="Busk P.K."/>
            <person name="Pilgaard B."/>
            <person name="Chooi Y.H."/>
            <person name="Piggott A.M."/>
        </authorList>
    </citation>
    <scope>NUCLEOTIDE SEQUENCE [LARGE SCALE GENOMIC DNA]</scope>
    <source>
        <strain evidence="1 2">FRR 5400</strain>
    </source>
</reference>
<name>A0A8H6E569_PETAA</name>
<dbReference type="AlphaFoldDB" id="A0A8H6E569"/>